<dbReference type="SUPFAM" id="SSF55961">
    <property type="entry name" value="Bet v1-like"/>
    <property type="match status" value="1"/>
</dbReference>
<dbReference type="Gene3D" id="3.30.530.20">
    <property type="match status" value="1"/>
</dbReference>
<evidence type="ECO:0000256" key="1">
    <source>
        <dbReference type="SAM" id="SignalP"/>
    </source>
</evidence>
<evidence type="ECO:0000313" key="2">
    <source>
        <dbReference type="EMBL" id="KAF1723685.1"/>
    </source>
</evidence>
<dbReference type="InterPro" id="IPR023393">
    <property type="entry name" value="START-like_dom_sf"/>
</dbReference>
<protein>
    <submittedName>
        <fullName evidence="2">Polyketide cyclase/dehydrase</fullName>
    </submittedName>
</protein>
<dbReference type="EMBL" id="PDWW01000025">
    <property type="protein sequence ID" value="KAF1723685.1"/>
    <property type="molecule type" value="Genomic_DNA"/>
</dbReference>
<accession>A0ABQ6ZEB5</accession>
<gene>
    <name evidence="2" type="ORF">CSC78_15355</name>
</gene>
<keyword evidence="1" id="KW-0732">Signal</keyword>
<feature type="chain" id="PRO_5047246658" evidence="1">
    <location>
        <begin position="29"/>
        <end position="188"/>
    </location>
</feature>
<dbReference type="Proteomes" id="UP000781710">
    <property type="component" value="Unassembled WGS sequence"/>
</dbReference>
<sequence>MPAGRGAVKRLLGIVLLAVTALAAPAHAEVRDAKPDGFTVENSVWVPATPQVAYAALVNDVGRWWPADHTWWGDASKLSISDKAGGCFCELNGAQQAWHMTVTFTDPGKLLRMTGGLGPLQGMGLHGALEWRFVDEKGGTRITLWYRVGGYTPDDLGKFAPVVDKVQGVQLGGLAAFLRNGADGAPAG</sequence>
<keyword evidence="3" id="KW-1185">Reference proteome</keyword>
<comment type="caution">
    <text evidence="2">The sequence shown here is derived from an EMBL/GenBank/DDBJ whole genome shotgun (WGS) entry which is preliminary data.</text>
</comment>
<reference evidence="2 3" key="1">
    <citation type="submission" date="2017-10" db="EMBL/GenBank/DDBJ databases">
        <title>Whole genome sequencing of members of genus Pseudoxanthomonas.</title>
        <authorList>
            <person name="Kumar S."/>
            <person name="Bansal K."/>
            <person name="Kaur A."/>
            <person name="Patil P."/>
            <person name="Sharma S."/>
            <person name="Patil P.B."/>
        </authorList>
    </citation>
    <scope>NUCLEOTIDE SEQUENCE [LARGE SCALE GENOMIC DNA]</scope>
    <source>
        <strain evidence="2 3">DSM 17109</strain>
    </source>
</reference>
<evidence type="ECO:0000313" key="3">
    <source>
        <dbReference type="Proteomes" id="UP000781710"/>
    </source>
</evidence>
<organism evidence="2 3">
    <name type="scientific">Pseudoxanthomonas japonensis</name>
    <dbReference type="NCBI Taxonomy" id="69284"/>
    <lineage>
        <taxon>Bacteria</taxon>
        <taxon>Pseudomonadati</taxon>
        <taxon>Pseudomonadota</taxon>
        <taxon>Gammaproteobacteria</taxon>
        <taxon>Lysobacterales</taxon>
        <taxon>Lysobacteraceae</taxon>
        <taxon>Pseudoxanthomonas</taxon>
    </lineage>
</organism>
<proteinExistence type="predicted"/>
<name>A0ABQ6ZEB5_9GAMM</name>
<feature type="signal peptide" evidence="1">
    <location>
        <begin position="1"/>
        <end position="28"/>
    </location>
</feature>